<accession>A0A0E9UFQ1</accession>
<sequence length="24" mass="3004">MFVCLQLRCCFHVWSHFMLYIINV</sequence>
<reference evidence="1" key="1">
    <citation type="submission" date="2014-11" db="EMBL/GenBank/DDBJ databases">
        <authorList>
            <person name="Amaro Gonzalez C."/>
        </authorList>
    </citation>
    <scope>NUCLEOTIDE SEQUENCE</scope>
</reference>
<protein>
    <submittedName>
        <fullName evidence="1">Uncharacterized protein</fullName>
    </submittedName>
</protein>
<dbReference type="AlphaFoldDB" id="A0A0E9UFQ1"/>
<reference evidence="1" key="2">
    <citation type="journal article" date="2015" name="Fish Shellfish Immunol.">
        <title>Early steps in the European eel (Anguilla anguilla)-Vibrio vulnificus interaction in the gills: Role of the RtxA13 toxin.</title>
        <authorList>
            <person name="Callol A."/>
            <person name="Pajuelo D."/>
            <person name="Ebbesson L."/>
            <person name="Teles M."/>
            <person name="MacKenzie S."/>
            <person name="Amaro C."/>
        </authorList>
    </citation>
    <scope>NUCLEOTIDE SEQUENCE</scope>
</reference>
<dbReference type="EMBL" id="GBXM01044035">
    <property type="protein sequence ID" value="JAH64542.1"/>
    <property type="molecule type" value="Transcribed_RNA"/>
</dbReference>
<name>A0A0E9UFQ1_ANGAN</name>
<organism evidence="1">
    <name type="scientific">Anguilla anguilla</name>
    <name type="common">European freshwater eel</name>
    <name type="synonym">Muraena anguilla</name>
    <dbReference type="NCBI Taxonomy" id="7936"/>
    <lineage>
        <taxon>Eukaryota</taxon>
        <taxon>Metazoa</taxon>
        <taxon>Chordata</taxon>
        <taxon>Craniata</taxon>
        <taxon>Vertebrata</taxon>
        <taxon>Euteleostomi</taxon>
        <taxon>Actinopterygii</taxon>
        <taxon>Neopterygii</taxon>
        <taxon>Teleostei</taxon>
        <taxon>Anguilliformes</taxon>
        <taxon>Anguillidae</taxon>
        <taxon>Anguilla</taxon>
    </lineage>
</organism>
<evidence type="ECO:0000313" key="1">
    <source>
        <dbReference type="EMBL" id="JAH64542.1"/>
    </source>
</evidence>
<proteinExistence type="predicted"/>